<reference evidence="3 4" key="1">
    <citation type="submission" date="2019-06" db="EMBL/GenBank/DDBJ databases">
        <title>Whole genome shotgun sequence of Pseudonocardia hydrocarbonoxydans NBRC 14498.</title>
        <authorList>
            <person name="Hosoyama A."/>
            <person name="Uohara A."/>
            <person name="Ohji S."/>
            <person name="Ichikawa N."/>
        </authorList>
    </citation>
    <scope>NUCLEOTIDE SEQUENCE [LARGE SCALE GENOMIC DNA]</scope>
    <source>
        <strain evidence="3 4">NBRC 14498</strain>
    </source>
</reference>
<dbReference type="Proteomes" id="UP000320338">
    <property type="component" value="Unassembled WGS sequence"/>
</dbReference>
<evidence type="ECO:0000259" key="1">
    <source>
        <dbReference type="Pfam" id="PF04542"/>
    </source>
</evidence>
<accession>A0A4Y3WQG0</accession>
<dbReference type="GO" id="GO:0003700">
    <property type="term" value="F:DNA-binding transcription factor activity"/>
    <property type="evidence" value="ECO:0007669"/>
    <property type="project" value="InterPro"/>
</dbReference>
<keyword evidence="3" id="KW-0804">Transcription</keyword>
<dbReference type="OrthoDB" id="9780299at2"/>
<dbReference type="Gene3D" id="1.10.1740.10">
    <property type="match status" value="1"/>
</dbReference>
<dbReference type="EMBL" id="BJNG01000028">
    <property type="protein sequence ID" value="GEC21103.1"/>
    <property type="molecule type" value="Genomic_DNA"/>
</dbReference>
<evidence type="ECO:0000259" key="2">
    <source>
        <dbReference type="Pfam" id="PF20239"/>
    </source>
</evidence>
<dbReference type="RefSeq" id="WP_141279793.1">
    <property type="nucleotide sequence ID" value="NZ_BAAARZ010000047.1"/>
</dbReference>
<gene>
    <name evidence="3" type="ORF">PHY01_33860</name>
</gene>
<keyword evidence="4" id="KW-1185">Reference proteome</keyword>
<feature type="domain" description="DUF6596" evidence="2">
    <location>
        <begin position="179"/>
        <end position="272"/>
    </location>
</feature>
<evidence type="ECO:0000313" key="3">
    <source>
        <dbReference type="EMBL" id="GEC21103.1"/>
    </source>
</evidence>
<dbReference type="PANTHER" id="PTHR47756">
    <property type="entry name" value="BLL6612 PROTEIN-RELATED"/>
    <property type="match status" value="1"/>
</dbReference>
<name>A0A4Y3WQG0_9PSEU</name>
<evidence type="ECO:0000313" key="4">
    <source>
        <dbReference type="Proteomes" id="UP000320338"/>
    </source>
</evidence>
<dbReference type="InterPro" id="IPR046531">
    <property type="entry name" value="DUF6596"/>
</dbReference>
<dbReference type="SUPFAM" id="SSF88946">
    <property type="entry name" value="Sigma2 domain of RNA polymerase sigma factors"/>
    <property type="match status" value="1"/>
</dbReference>
<proteinExistence type="predicted"/>
<dbReference type="AlphaFoldDB" id="A0A4Y3WQG0"/>
<organism evidence="3 4">
    <name type="scientific">Pseudonocardia hydrocarbonoxydans</name>
    <dbReference type="NCBI Taxonomy" id="76726"/>
    <lineage>
        <taxon>Bacteria</taxon>
        <taxon>Bacillati</taxon>
        <taxon>Actinomycetota</taxon>
        <taxon>Actinomycetes</taxon>
        <taxon>Pseudonocardiales</taxon>
        <taxon>Pseudonocardiaceae</taxon>
        <taxon>Pseudonocardia</taxon>
    </lineage>
</organism>
<sequence>MPADARRAVEEAARASWGRLLAHLAAGTRDLAAAEDALAEAYLSAVRSWPRTGVPDRPEAWLLTAARRTLIDAARHRDVATRALPSLARLMHQDEPGTPSTIPDKRLELLFTCAHPAIAVGVRSPLMLQAVLGLDAARIASAFLVSPAAMGRRLVRAKTKIKQAGIPFAVPGPDQLPERLEFVLDAIYAAYGTGWDERSGLVDEALRLARLVTQLLPGESEAHGLLAALLHGAARERARRADDGTFVPLDEQDVRRWAPALMAEAERHLARATAPGPYRIQAAIQSVHNRRAVTGSTDWATIAALYDDLVAHTPSIGAHVARAAAHMQAGAPAAVLAMLDALDAPTYQPHWVVRAHCLHRTGADPSGATRIALGLTEDPALRAHLVTTFARWSEGAADHPPG</sequence>
<dbReference type="Pfam" id="PF20239">
    <property type="entry name" value="DUF6596"/>
    <property type="match status" value="1"/>
</dbReference>
<dbReference type="GO" id="GO:0000428">
    <property type="term" value="C:DNA-directed RNA polymerase complex"/>
    <property type="evidence" value="ECO:0007669"/>
    <property type="project" value="UniProtKB-KW"/>
</dbReference>
<dbReference type="PANTHER" id="PTHR47756:SF2">
    <property type="entry name" value="BLL6612 PROTEIN"/>
    <property type="match status" value="1"/>
</dbReference>
<dbReference type="GO" id="GO:0006352">
    <property type="term" value="P:DNA-templated transcription initiation"/>
    <property type="evidence" value="ECO:0007669"/>
    <property type="project" value="InterPro"/>
</dbReference>
<keyword evidence="3" id="KW-0240">DNA-directed RNA polymerase</keyword>
<dbReference type="InterPro" id="IPR013325">
    <property type="entry name" value="RNA_pol_sigma_r2"/>
</dbReference>
<feature type="domain" description="RNA polymerase sigma-70 region 2" evidence="1">
    <location>
        <begin position="25"/>
        <end position="77"/>
    </location>
</feature>
<comment type="caution">
    <text evidence="3">The sequence shown here is derived from an EMBL/GenBank/DDBJ whole genome shotgun (WGS) entry which is preliminary data.</text>
</comment>
<dbReference type="InterPro" id="IPR007627">
    <property type="entry name" value="RNA_pol_sigma70_r2"/>
</dbReference>
<dbReference type="Pfam" id="PF04542">
    <property type="entry name" value="Sigma70_r2"/>
    <property type="match status" value="1"/>
</dbReference>
<protein>
    <submittedName>
        <fullName evidence="3">DNA-directed RNA polymerase sigma-70 factor</fullName>
    </submittedName>
</protein>